<dbReference type="Proteomes" id="UP000242381">
    <property type="component" value="Unassembled WGS sequence"/>
</dbReference>
<name>A0A1X0RJI0_RHIZD</name>
<organism evidence="1 2">
    <name type="scientific">Rhizopus microsporus</name>
    <dbReference type="NCBI Taxonomy" id="58291"/>
    <lineage>
        <taxon>Eukaryota</taxon>
        <taxon>Fungi</taxon>
        <taxon>Fungi incertae sedis</taxon>
        <taxon>Mucoromycota</taxon>
        <taxon>Mucoromycotina</taxon>
        <taxon>Mucoromycetes</taxon>
        <taxon>Mucorales</taxon>
        <taxon>Mucorineae</taxon>
        <taxon>Rhizopodaceae</taxon>
        <taxon>Rhizopus</taxon>
    </lineage>
</organism>
<evidence type="ECO:0000313" key="2">
    <source>
        <dbReference type="Proteomes" id="UP000242381"/>
    </source>
</evidence>
<dbReference type="EMBL" id="KV921765">
    <property type="protein sequence ID" value="ORE12233.1"/>
    <property type="molecule type" value="Genomic_DNA"/>
</dbReference>
<sequence length="333" mass="38264">RILRKLAEEFSLLRADTMNLVLLIISNWIEKAVKKTSFHLKVAQDLNGLNSRIKVPSNDRVSLLDSCVRPALLGFLMNAKEQQNSTYNERSIANKVADGVIQYEKFEDLDIEIDSVEQYYKKILGIYIDIFDKEKYEKISDYDYTKNNSYKLLWLSSQLLKEAAKYNVKTWSTLTRPSHGIVFAPLSGSDCMYGLLEQAHKSNLKIPAQCLTEEYSFETHRNIAMLRSISTMAGKQMSIWSPSSLKEKLLSFIIERIPQDEEEMNLLKRVNLTNWRKGLYLLTKEPMGLSMTDRIIGIDPGFYGIFVMVDGASEDVNNKKTVKQRSVKFANNE</sequence>
<proteinExistence type="predicted"/>
<feature type="non-terminal residue" evidence="1">
    <location>
        <position position="1"/>
    </location>
</feature>
<dbReference type="VEuPathDB" id="FungiDB:BCV72DRAFT_329154"/>
<dbReference type="AlphaFoldDB" id="A0A1X0RJI0"/>
<reference evidence="1 2" key="1">
    <citation type="journal article" date="2016" name="Proc. Natl. Acad. Sci. U.S.A.">
        <title>Lipid metabolic changes in an early divergent fungus govern the establishment of a mutualistic symbiosis with endobacteria.</title>
        <authorList>
            <person name="Lastovetsky O.A."/>
            <person name="Gaspar M.L."/>
            <person name="Mondo S.J."/>
            <person name="LaButti K.M."/>
            <person name="Sandor L."/>
            <person name="Grigoriev I.V."/>
            <person name="Henry S.A."/>
            <person name="Pawlowska T.E."/>
        </authorList>
    </citation>
    <scope>NUCLEOTIDE SEQUENCE [LARGE SCALE GENOMIC DNA]</scope>
    <source>
        <strain evidence="1 2">ATCC 11559</strain>
    </source>
</reference>
<gene>
    <name evidence="1" type="ORF">BCV71DRAFT_240312</name>
</gene>
<evidence type="ECO:0000313" key="1">
    <source>
        <dbReference type="EMBL" id="ORE12233.1"/>
    </source>
</evidence>
<accession>A0A1X0RJI0</accession>
<protein>
    <submittedName>
        <fullName evidence="1">Uncharacterized protein</fullName>
    </submittedName>
</protein>